<proteinExistence type="predicted"/>
<dbReference type="EMBL" id="JAWONS010000121">
    <property type="protein sequence ID" value="MDW2797478.1"/>
    <property type="molecule type" value="Genomic_DNA"/>
</dbReference>
<evidence type="ECO:0000313" key="2">
    <source>
        <dbReference type="Proteomes" id="UP001276854"/>
    </source>
</evidence>
<gene>
    <name evidence="1" type="ORF">RZO55_07810</name>
</gene>
<keyword evidence="2" id="KW-1185">Reference proteome</keyword>
<comment type="caution">
    <text evidence="1">The sequence shown here is derived from an EMBL/GenBank/DDBJ whole genome shotgun (WGS) entry which is preliminary data.</text>
</comment>
<evidence type="ECO:0000313" key="1">
    <source>
        <dbReference type="EMBL" id="MDW2797478.1"/>
    </source>
</evidence>
<name>A0ABU4GIN2_9CLOT</name>
<protein>
    <submittedName>
        <fullName evidence="1">Uncharacterized protein</fullName>
    </submittedName>
</protein>
<reference evidence="1 2" key="1">
    <citation type="submission" date="2023-10" db="EMBL/GenBank/DDBJ databases">
        <title>A novel Glycoside Hydrolase 43-Like Enzyme from Clostrdium boliviensis is an Endo-xylanase, and a Candidate for Xylooligosaccharides Production from Different Xylan Substrates.</title>
        <authorList>
            <person name="Alvarez M.T."/>
            <person name="Rocabado-Villegas L.R."/>
            <person name="Salas-Veizaga D.M."/>
            <person name="Linares-Pasten J.A."/>
            <person name="Gudmundsdottir E.E."/>
            <person name="Hreggvidsson G.O."/>
            <person name="Adlercreutz P."/>
            <person name="Nordberg Karlsson E."/>
        </authorList>
    </citation>
    <scope>NUCLEOTIDE SEQUENCE [LARGE SCALE GENOMIC DNA]</scope>
    <source>
        <strain evidence="1 2">E-1</strain>
    </source>
</reference>
<dbReference type="RefSeq" id="WP_318063733.1">
    <property type="nucleotide sequence ID" value="NZ_JAWONS010000121.1"/>
</dbReference>
<sequence length="124" mass="14688">MYTDRSLSWLRKRITLLHFKIKTDFNGEPLSIEFNDLARDYDDTYTLYYNYDLETYMMSYLDPCQDFIDFPYDYSGAGTFNHLVVQLELSDDNNIAGNGTVSGRKYTIEDLELLVLKYRRSEVE</sequence>
<accession>A0ABU4GIN2</accession>
<dbReference type="Proteomes" id="UP001276854">
    <property type="component" value="Unassembled WGS sequence"/>
</dbReference>
<organism evidence="1 2">
    <name type="scientific">Clostridium boliviensis</name>
    <dbReference type="NCBI Taxonomy" id="318465"/>
    <lineage>
        <taxon>Bacteria</taxon>
        <taxon>Bacillati</taxon>
        <taxon>Bacillota</taxon>
        <taxon>Clostridia</taxon>
        <taxon>Eubacteriales</taxon>
        <taxon>Clostridiaceae</taxon>
        <taxon>Clostridium</taxon>
    </lineage>
</organism>